<keyword evidence="5" id="KW-1185">Reference proteome</keyword>
<feature type="domain" description="Ubiquitin-like" evidence="3">
    <location>
        <begin position="1"/>
        <end position="76"/>
    </location>
</feature>
<dbReference type="InterPro" id="IPR029071">
    <property type="entry name" value="Ubiquitin-like_domsf"/>
</dbReference>
<dbReference type="PANTHER" id="PTHR46555:SF1">
    <property type="entry name" value="UBIQUITIN-LIKE PROTEIN 4A"/>
    <property type="match status" value="1"/>
</dbReference>
<organism evidence="4 5">
    <name type="scientific">Acanthosepion pharaonis</name>
    <name type="common">Pharaoh cuttlefish</name>
    <name type="synonym">Sepia pharaonis</name>
    <dbReference type="NCBI Taxonomy" id="158019"/>
    <lineage>
        <taxon>Eukaryota</taxon>
        <taxon>Metazoa</taxon>
        <taxon>Spiralia</taxon>
        <taxon>Lophotrochozoa</taxon>
        <taxon>Mollusca</taxon>
        <taxon>Cephalopoda</taxon>
        <taxon>Coleoidea</taxon>
        <taxon>Decapodiformes</taxon>
        <taxon>Sepiida</taxon>
        <taxon>Sepiina</taxon>
        <taxon>Sepiidae</taxon>
        <taxon>Acanthosepion</taxon>
    </lineage>
</organism>
<dbReference type="InterPro" id="IPR000626">
    <property type="entry name" value="Ubiquitin-like_dom"/>
</dbReference>
<comment type="subcellular location">
    <subcellularLocation>
        <location evidence="1">Cytoplasm</location>
        <location evidence="1">Cytosol</location>
    </subcellularLocation>
</comment>
<dbReference type="GO" id="GO:0071818">
    <property type="term" value="C:BAT3 complex"/>
    <property type="evidence" value="ECO:0007669"/>
    <property type="project" value="TreeGrafter"/>
</dbReference>
<dbReference type="InterPro" id="IPR019956">
    <property type="entry name" value="Ubiquitin_dom"/>
</dbReference>
<protein>
    <recommendedName>
        <fullName evidence="3">Ubiquitin-like domain-containing protein</fullName>
    </recommendedName>
</protein>
<dbReference type="AlphaFoldDB" id="A0A812CZZ6"/>
<dbReference type="SUPFAM" id="SSF54236">
    <property type="entry name" value="Ubiquitin-like"/>
    <property type="match status" value="1"/>
</dbReference>
<dbReference type="GO" id="GO:0006620">
    <property type="term" value="P:post-translational protein targeting to endoplasmic reticulum membrane"/>
    <property type="evidence" value="ECO:0007669"/>
    <property type="project" value="InterPro"/>
</dbReference>
<evidence type="ECO:0000313" key="5">
    <source>
        <dbReference type="Proteomes" id="UP000597762"/>
    </source>
</evidence>
<gene>
    <name evidence="4" type="ORF">SPHA_43961</name>
</gene>
<name>A0A812CZZ6_ACAPH</name>
<evidence type="ECO:0000313" key="4">
    <source>
        <dbReference type="EMBL" id="CAE1283300.1"/>
    </source>
</evidence>
<evidence type="ECO:0000256" key="2">
    <source>
        <dbReference type="ARBA" id="ARBA00022490"/>
    </source>
</evidence>
<dbReference type="OrthoDB" id="417450at2759"/>
<dbReference type="GO" id="GO:0071816">
    <property type="term" value="P:tail-anchored membrane protein insertion into ER membrane"/>
    <property type="evidence" value="ECO:0007669"/>
    <property type="project" value="TreeGrafter"/>
</dbReference>
<dbReference type="PROSITE" id="PS50053">
    <property type="entry name" value="UBIQUITIN_2"/>
    <property type="match status" value="1"/>
</dbReference>
<proteinExistence type="predicted"/>
<dbReference type="GO" id="GO:0051087">
    <property type="term" value="F:protein-folding chaperone binding"/>
    <property type="evidence" value="ECO:0007669"/>
    <property type="project" value="TreeGrafter"/>
</dbReference>
<accession>A0A812CZZ6</accession>
<dbReference type="EMBL" id="CAHIKZ030002225">
    <property type="protein sequence ID" value="CAE1283300.1"/>
    <property type="molecule type" value="Genomic_DNA"/>
</dbReference>
<comment type="caution">
    <text evidence="4">The sequence shown here is derived from an EMBL/GenBank/DDBJ whole genome shotgun (WGS) entry which is preliminary data.</text>
</comment>
<dbReference type="InterPro" id="IPR047154">
    <property type="entry name" value="UBL4A-like"/>
</dbReference>
<sequence length="156" mass="17634">MNINVKILKGRQCCVKISPFDSIQKLKELIAVQMDIPVAQQKLVFQGKNLSDDKTIDSYQIPENGKVFLVTKKADEQESNNDTSSQQPTQFYDKLRRFLRRHFTDTDAELVLIEFKKDFESRLNSLSSLGPTTHCHSLQHVANTFVCSTCCCGGGC</sequence>
<dbReference type="Pfam" id="PF00240">
    <property type="entry name" value="ubiquitin"/>
    <property type="match status" value="1"/>
</dbReference>
<reference evidence="4" key="1">
    <citation type="submission" date="2021-01" db="EMBL/GenBank/DDBJ databases">
        <authorList>
            <person name="Li R."/>
            <person name="Bekaert M."/>
        </authorList>
    </citation>
    <scope>NUCLEOTIDE SEQUENCE</scope>
    <source>
        <strain evidence="4">Farmed</strain>
    </source>
</reference>
<dbReference type="Gene3D" id="3.10.20.90">
    <property type="entry name" value="Phosphatidylinositol 3-kinase Catalytic Subunit, Chain A, domain 1"/>
    <property type="match status" value="1"/>
</dbReference>
<dbReference type="PRINTS" id="PR00348">
    <property type="entry name" value="UBIQUITIN"/>
</dbReference>
<evidence type="ECO:0000256" key="1">
    <source>
        <dbReference type="ARBA" id="ARBA00004514"/>
    </source>
</evidence>
<dbReference type="SMART" id="SM00213">
    <property type="entry name" value="UBQ"/>
    <property type="match status" value="1"/>
</dbReference>
<evidence type="ECO:0000259" key="3">
    <source>
        <dbReference type="PROSITE" id="PS50053"/>
    </source>
</evidence>
<dbReference type="PANTHER" id="PTHR46555">
    <property type="entry name" value="UBIQUITIN-LIKE PROTEIN 4A"/>
    <property type="match status" value="1"/>
</dbReference>
<keyword evidence="2" id="KW-0963">Cytoplasm</keyword>
<dbReference type="Proteomes" id="UP000597762">
    <property type="component" value="Unassembled WGS sequence"/>
</dbReference>